<organism evidence="3 4">
    <name type="scientific">Kribbella jejuensis</name>
    <dbReference type="NCBI Taxonomy" id="236068"/>
    <lineage>
        <taxon>Bacteria</taxon>
        <taxon>Bacillati</taxon>
        <taxon>Actinomycetota</taxon>
        <taxon>Actinomycetes</taxon>
        <taxon>Propionibacteriales</taxon>
        <taxon>Kribbellaceae</taxon>
        <taxon>Kribbella</taxon>
    </lineage>
</organism>
<dbReference type="EMBL" id="VFMM01000001">
    <property type="protein sequence ID" value="TQJ17635.1"/>
    <property type="molecule type" value="Genomic_DNA"/>
</dbReference>
<proteinExistence type="predicted"/>
<evidence type="ECO:0000256" key="1">
    <source>
        <dbReference type="SAM" id="MobiDB-lite"/>
    </source>
</evidence>
<dbReference type="PANTHER" id="PTHR38011:SF12">
    <property type="entry name" value="BIFUNCTIONAL DEAMINASE-REDUCTASE DOMAIN PROTEIN"/>
    <property type="match status" value="1"/>
</dbReference>
<dbReference type="OrthoDB" id="2313602at2"/>
<protein>
    <submittedName>
        <fullName evidence="3">Dihydrofolate reductase</fullName>
    </submittedName>
</protein>
<feature type="domain" description="Bacterial bifunctional deaminase-reductase C-terminal" evidence="2">
    <location>
        <begin position="3"/>
        <end position="166"/>
    </location>
</feature>
<evidence type="ECO:0000313" key="4">
    <source>
        <dbReference type="Proteomes" id="UP000316298"/>
    </source>
</evidence>
<dbReference type="PANTHER" id="PTHR38011">
    <property type="entry name" value="DIHYDROFOLATE REDUCTASE FAMILY PROTEIN (AFU_ORTHOLOGUE AFUA_8G06820)"/>
    <property type="match status" value="1"/>
</dbReference>
<dbReference type="Pfam" id="PF01872">
    <property type="entry name" value="RibD_C"/>
    <property type="match status" value="1"/>
</dbReference>
<comment type="caution">
    <text evidence="3">The sequence shown here is derived from an EMBL/GenBank/DDBJ whole genome shotgun (WGS) entry which is preliminary data.</text>
</comment>
<dbReference type="GO" id="GO:0009231">
    <property type="term" value="P:riboflavin biosynthetic process"/>
    <property type="evidence" value="ECO:0007669"/>
    <property type="project" value="InterPro"/>
</dbReference>
<dbReference type="SUPFAM" id="SSF53597">
    <property type="entry name" value="Dihydrofolate reductase-like"/>
    <property type="match status" value="1"/>
</dbReference>
<feature type="compositionally biased region" description="Basic and acidic residues" evidence="1">
    <location>
        <begin position="51"/>
        <end position="63"/>
    </location>
</feature>
<dbReference type="InterPro" id="IPR050765">
    <property type="entry name" value="Riboflavin_Biosynth_HTPR"/>
</dbReference>
<dbReference type="InterPro" id="IPR002734">
    <property type="entry name" value="RibDG_C"/>
</dbReference>
<gene>
    <name evidence="3" type="ORF">FB475_1761</name>
</gene>
<accession>A0A542EQN8</accession>
<dbReference type="GO" id="GO:0008703">
    <property type="term" value="F:5-amino-6-(5-phosphoribosylamino)uracil reductase activity"/>
    <property type="evidence" value="ECO:0007669"/>
    <property type="project" value="InterPro"/>
</dbReference>
<evidence type="ECO:0000313" key="3">
    <source>
        <dbReference type="EMBL" id="TQJ17635.1"/>
    </source>
</evidence>
<keyword evidence="4" id="KW-1185">Reference proteome</keyword>
<sequence>MAKVLYSVTLSIDGFISGPNGDMQWMRPYLGPNPEVDELVPRIGALLVGRRTHDGDDPHKGDPNEGQAFGGGYDGPEYVVTHHPPADPRPGVTYVDDFTKALAAAKQAAGDKYVNVMGASIAKQCIEAGELDEVLVLYAPVMLGDGTRLFAHPGGRTVRLQRRSVTPTSLATSLWFDVIKN</sequence>
<dbReference type="Proteomes" id="UP000316298">
    <property type="component" value="Unassembled WGS sequence"/>
</dbReference>
<dbReference type="AlphaFoldDB" id="A0A542EQN8"/>
<reference evidence="3 4" key="1">
    <citation type="submission" date="2019-06" db="EMBL/GenBank/DDBJ databases">
        <title>Sequencing the genomes of 1000 actinobacteria strains.</title>
        <authorList>
            <person name="Klenk H.-P."/>
        </authorList>
    </citation>
    <scope>NUCLEOTIDE SEQUENCE [LARGE SCALE GENOMIC DNA]</scope>
    <source>
        <strain evidence="3 4">DSM 17305</strain>
    </source>
</reference>
<dbReference type="InterPro" id="IPR024072">
    <property type="entry name" value="DHFR-like_dom_sf"/>
</dbReference>
<dbReference type="Gene3D" id="3.40.430.10">
    <property type="entry name" value="Dihydrofolate Reductase, subunit A"/>
    <property type="match status" value="1"/>
</dbReference>
<name>A0A542EQN8_9ACTN</name>
<feature type="region of interest" description="Disordered" evidence="1">
    <location>
        <begin position="50"/>
        <end position="70"/>
    </location>
</feature>
<evidence type="ECO:0000259" key="2">
    <source>
        <dbReference type="Pfam" id="PF01872"/>
    </source>
</evidence>
<dbReference type="RefSeq" id="WP_141854217.1">
    <property type="nucleotide sequence ID" value="NZ_BAAAKA010000051.1"/>
</dbReference>